<protein>
    <submittedName>
        <fullName evidence="1">34716_t:CDS:1</fullName>
    </submittedName>
</protein>
<gene>
    <name evidence="1" type="ORF">RPERSI_LOCUS7287</name>
</gene>
<dbReference type="EMBL" id="CAJVQC010012208">
    <property type="protein sequence ID" value="CAG8635931.1"/>
    <property type="molecule type" value="Genomic_DNA"/>
</dbReference>
<organism evidence="1 2">
    <name type="scientific">Racocetra persica</name>
    <dbReference type="NCBI Taxonomy" id="160502"/>
    <lineage>
        <taxon>Eukaryota</taxon>
        <taxon>Fungi</taxon>
        <taxon>Fungi incertae sedis</taxon>
        <taxon>Mucoromycota</taxon>
        <taxon>Glomeromycotina</taxon>
        <taxon>Glomeromycetes</taxon>
        <taxon>Diversisporales</taxon>
        <taxon>Gigasporaceae</taxon>
        <taxon>Racocetra</taxon>
    </lineage>
</organism>
<evidence type="ECO:0000313" key="1">
    <source>
        <dbReference type="EMBL" id="CAG8635931.1"/>
    </source>
</evidence>
<name>A0ACA9NB97_9GLOM</name>
<reference evidence="1" key="1">
    <citation type="submission" date="2021-06" db="EMBL/GenBank/DDBJ databases">
        <authorList>
            <person name="Kallberg Y."/>
            <person name="Tangrot J."/>
            <person name="Rosling A."/>
        </authorList>
    </citation>
    <scope>NUCLEOTIDE SEQUENCE</scope>
    <source>
        <strain evidence="1">MA461A</strain>
    </source>
</reference>
<dbReference type="Proteomes" id="UP000789920">
    <property type="component" value="Unassembled WGS sequence"/>
</dbReference>
<feature type="non-terminal residue" evidence="1">
    <location>
        <position position="1"/>
    </location>
</feature>
<accession>A0ACA9NB97</accession>
<proteinExistence type="predicted"/>
<sequence length="231" mass="26169">QQLKATGANKYAKHTNYENLDNYIWLNNNIDERASNYFAVLLIAGKTIYVGGSKRTQRYKKVELKKVIQNTQPITMYLAPILISSNIVLALTSTFGLSTELCILTKIKLIESELIEVKSIEMELVKSIEMKLVESMKIELVKLIEAELVESIETELVESIEIELVGLIEAELVKSMIAELIELTADILAKINEKTKIRLAIEELDGLLKTNNNQIDKGVRVHLQVSLQYYN</sequence>
<comment type="caution">
    <text evidence="1">The sequence shown here is derived from an EMBL/GenBank/DDBJ whole genome shotgun (WGS) entry which is preliminary data.</text>
</comment>
<evidence type="ECO:0000313" key="2">
    <source>
        <dbReference type="Proteomes" id="UP000789920"/>
    </source>
</evidence>
<keyword evidence="2" id="KW-1185">Reference proteome</keyword>